<evidence type="ECO:0000313" key="2">
    <source>
        <dbReference type="Proteomes" id="UP001151133"/>
    </source>
</evidence>
<evidence type="ECO:0000313" key="1">
    <source>
        <dbReference type="EMBL" id="MCV9930839.1"/>
    </source>
</evidence>
<name>A0A9X3C5P8_9FLAO</name>
<protein>
    <submittedName>
        <fullName evidence="1">Uncharacterized protein</fullName>
    </submittedName>
</protein>
<accession>A0A9X3C5P8</accession>
<reference evidence="1" key="1">
    <citation type="submission" date="2022-10" db="EMBL/GenBank/DDBJ databases">
        <title>Two novel species of Flavobacterium.</title>
        <authorList>
            <person name="Liu Q."/>
            <person name="Xin Y.-H."/>
        </authorList>
    </citation>
    <scope>NUCLEOTIDE SEQUENCE</scope>
    <source>
        <strain evidence="1">LS1R47</strain>
    </source>
</reference>
<keyword evidence="2" id="KW-1185">Reference proteome</keyword>
<organism evidence="1 2">
    <name type="scientific">Flavobacterium frigoritolerans</name>
    <dbReference type="NCBI Taxonomy" id="2987686"/>
    <lineage>
        <taxon>Bacteria</taxon>
        <taxon>Pseudomonadati</taxon>
        <taxon>Bacteroidota</taxon>
        <taxon>Flavobacteriia</taxon>
        <taxon>Flavobacteriales</taxon>
        <taxon>Flavobacteriaceae</taxon>
        <taxon>Flavobacterium</taxon>
    </lineage>
</organism>
<comment type="caution">
    <text evidence="1">The sequence shown here is derived from an EMBL/GenBank/DDBJ whole genome shotgun (WGS) entry which is preliminary data.</text>
</comment>
<dbReference type="EMBL" id="JAOZEV010000001">
    <property type="protein sequence ID" value="MCV9930839.1"/>
    <property type="molecule type" value="Genomic_DNA"/>
</dbReference>
<dbReference type="Proteomes" id="UP001151133">
    <property type="component" value="Unassembled WGS sequence"/>
</dbReference>
<proteinExistence type="predicted"/>
<gene>
    <name evidence="1" type="ORF">OIU80_00960</name>
</gene>
<dbReference type="RefSeq" id="WP_264285242.1">
    <property type="nucleotide sequence ID" value="NZ_JAOZEV010000001.1"/>
</dbReference>
<dbReference type="AlphaFoldDB" id="A0A9X3C5P8"/>
<sequence length="176" mass="20358">MGILKYISLVGLSILLVNCRRITYEKSDVSFYYIVLDQWNSSICPKKVVYERYVKNSEFKNKIKSYSDFVINCNDKSIAYNQRILFPNEMFVGRINYDIRLVIDDSIEYKIVDIHDRIDTVFLGGRPGDYVIMNSIKSLAVNGHQLDNTIAKPTVIHTPREVTIEIPTKIGEIIKK</sequence>